<dbReference type="Proteomes" id="UP000319627">
    <property type="component" value="Unassembled WGS sequence"/>
</dbReference>
<protein>
    <submittedName>
        <fullName evidence="1">Uncharacterized protein</fullName>
    </submittedName>
</protein>
<dbReference type="AlphaFoldDB" id="A0A562IZ97"/>
<reference evidence="1 2" key="1">
    <citation type="submission" date="2019-07" db="EMBL/GenBank/DDBJ databases">
        <title>Genomic Encyclopedia of Type Strains, Phase I: the one thousand microbial genomes (KMG-I) project.</title>
        <authorList>
            <person name="Kyrpides N."/>
        </authorList>
    </citation>
    <scope>NUCLEOTIDE SEQUENCE [LARGE SCALE GENOMIC DNA]</scope>
    <source>
        <strain evidence="1 2">DSM 375</strain>
    </source>
</reference>
<comment type="caution">
    <text evidence="1">The sequence shown here is derived from an EMBL/GenBank/DDBJ whole genome shotgun (WGS) entry which is preliminary data.</text>
</comment>
<proteinExistence type="predicted"/>
<gene>
    <name evidence="1" type="ORF">LX59_01262</name>
</gene>
<sequence>MQEEVLNLILPLERKLKAYLRLLPAAGTDNWLLEVQLYHDAHPVGKTSFNLHGYTQEEAEQTARTMRTNEYLMQEIDNFLWGEEND</sequence>
<keyword evidence="2" id="KW-1185">Reference proteome</keyword>
<organism evidence="1 2">
    <name type="scientific">Azomonas agilis</name>
    <dbReference type="NCBI Taxonomy" id="116849"/>
    <lineage>
        <taxon>Bacteria</taxon>
        <taxon>Pseudomonadati</taxon>
        <taxon>Pseudomonadota</taxon>
        <taxon>Gammaproteobacteria</taxon>
        <taxon>Pseudomonadales</taxon>
        <taxon>Pseudomonadaceae</taxon>
        <taxon>Azomonas</taxon>
    </lineage>
</organism>
<name>A0A562IZ97_9GAMM</name>
<evidence type="ECO:0000313" key="2">
    <source>
        <dbReference type="Proteomes" id="UP000319627"/>
    </source>
</evidence>
<evidence type="ECO:0000313" key="1">
    <source>
        <dbReference type="EMBL" id="TWH76339.1"/>
    </source>
</evidence>
<dbReference type="RefSeq" id="WP_246118691.1">
    <property type="nucleotide sequence ID" value="NZ_VLKG01000003.1"/>
</dbReference>
<dbReference type="EMBL" id="VLKG01000003">
    <property type="protein sequence ID" value="TWH76339.1"/>
    <property type="molecule type" value="Genomic_DNA"/>
</dbReference>
<accession>A0A562IZ97</accession>